<reference evidence="6 7" key="1">
    <citation type="submission" date="2021-06" db="EMBL/GenBank/DDBJ databases">
        <title>Description of novel taxa of the family Lachnospiraceae.</title>
        <authorList>
            <person name="Chaplin A.V."/>
            <person name="Sokolova S.R."/>
            <person name="Pikina A.P."/>
            <person name="Korzhanova M."/>
            <person name="Belova V."/>
            <person name="Korostin D."/>
            <person name="Efimov B.A."/>
        </authorList>
    </citation>
    <scope>NUCLEOTIDE SEQUENCE [LARGE SCALE GENOMIC DNA]</scope>
    <source>
        <strain evidence="6 7">ASD4241</strain>
    </source>
</reference>
<accession>A0ABS6KF60</accession>
<keyword evidence="4" id="KW-1133">Transmembrane helix</keyword>
<dbReference type="Gene3D" id="1.20.1440.20">
    <property type="entry name" value="LemA-like domain"/>
    <property type="match status" value="1"/>
</dbReference>
<dbReference type="InterPro" id="IPR023353">
    <property type="entry name" value="LemA-like_dom_sf"/>
</dbReference>
<evidence type="ECO:0000256" key="1">
    <source>
        <dbReference type="ARBA" id="ARBA00004167"/>
    </source>
</evidence>
<dbReference type="SUPFAM" id="SSF140478">
    <property type="entry name" value="LemA-like"/>
    <property type="match status" value="1"/>
</dbReference>
<gene>
    <name evidence="6" type="ORF">KTH90_24310</name>
</gene>
<keyword evidence="7" id="KW-1185">Reference proteome</keyword>
<keyword evidence="5" id="KW-0472">Membrane</keyword>
<proteinExistence type="inferred from homology"/>
<protein>
    <submittedName>
        <fullName evidence="6">LemA family protein</fullName>
    </submittedName>
</protein>
<comment type="caution">
    <text evidence="6">The sequence shown here is derived from an EMBL/GenBank/DDBJ whole genome shotgun (WGS) entry which is preliminary data.</text>
</comment>
<name>A0ABS6KF60_9FIRM</name>
<dbReference type="PANTHER" id="PTHR34478:SF1">
    <property type="entry name" value="PROTEIN LEMA"/>
    <property type="match status" value="1"/>
</dbReference>
<evidence type="ECO:0000313" key="7">
    <source>
        <dbReference type="Proteomes" id="UP001314681"/>
    </source>
</evidence>
<dbReference type="PANTHER" id="PTHR34478">
    <property type="entry name" value="PROTEIN LEMA"/>
    <property type="match status" value="1"/>
</dbReference>
<dbReference type="Proteomes" id="UP001314681">
    <property type="component" value="Unassembled WGS sequence"/>
</dbReference>
<evidence type="ECO:0000256" key="4">
    <source>
        <dbReference type="ARBA" id="ARBA00022989"/>
    </source>
</evidence>
<evidence type="ECO:0000256" key="3">
    <source>
        <dbReference type="ARBA" id="ARBA00022692"/>
    </source>
</evidence>
<evidence type="ECO:0000313" key="6">
    <source>
        <dbReference type="EMBL" id="MBU9729119.1"/>
    </source>
</evidence>
<organism evidence="6 7">
    <name type="scientific">Diplocloster modestus</name>
    <dbReference type="NCBI Taxonomy" id="2850322"/>
    <lineage>
        <taxon>Bacteria</taxon>
        <taxon>Bacillati</taxon>
        <taxon>Bacillota</taxon>
        <taxon>Clostridia</taxon>
        <taxon>Lachnospirales</taxon>
        <taxon>Lachnospiraceae</taxon>
        <taxon>Diplocloster</taxon>
    </lineage>
</organism>
<comment type="subcellular location">
    <subcellularLocation>
        <location evidence="1">Membrane</location>
        <topology evidence="1">Single-pass membrane protein</topology>
    </subcellularLocation>
</comment>
<keyword evidence="3" id="KW-0812">Transmembrane</keyword>
<sequence>MAILIIIALVLALIMSWVMTTYRKLVVMDENINNAMIQIDVQLSSRFDALTALLELVKDYAAYEAHPLIETIKFCRSIINAKSTPDEVLKQEGVQNGNAGLDGSCRNHWQEKVMRQITILSCVV</sequence>
<evidence type="ECO:0000256" key="2">
    <source>
        <dbReference type="ARBA" id="ARBA00008854"/>
    </source>
</evidence>
<evidence type="ECO:0000256" key="5">
    <source>
        <dbReference type="ARBA" id="ARBA00023136"/>
    </source>
</evidence>
<dbReference type="EMBL" id="JAHQCX010000029">
    <property type="protein sequence ID" value="MBU9729119.1"/>
    <property type="molecule type" value="Genomic_DNA"/>
</dbReference>
<dbReference type="RefSeq" id="WP_238727598.1">
    <property type="nucleotide sequence ID" value="NZ_JAHQCX010000029.1"/>
</dbReference>
<comment type="similarity">
    <text evidence="2">Belongs to the LemA family.</text>
</comment>
<dbReference type="InterPro" id="IPR007156">
    <property type="entry name" value="MamQ_LemA"/>
</dbReference>